<comment type="caution">
    <text evidence="7">The sequence shown here is derived from an EMBL/GenBank/DDBJ whole genome shotgun (WGS) entry which is preliminary data.</text>
</comment>
<organism evidence="7 8">
    <name type="scientific">Vibrio furnissii</name>
    <dbReference type="NCBI Taxonomy" id="29494"/>
    <lineage>
        <taxon>Bacteria</taxon>
        <taxon>Pseudomonadati</taxon>
        <taxon>Pseudomonadota</taxon>
        <taxon>Gammaproteobacteria</taxon>
        <taxon>Vibrionales</taxon>
        <taxon>Vibrionaceae</taxon>
        <taxon>Vibrio</taxon>
    </lineage>
</organism>
<dbReference type="CDD" id="cd07185">
    <property type="entry name" value="OmpA_C-like"/>
    <property type="match status" value="1"/>
</dbReference>
<dbReference type="GO" id="GO:0005509">
    <property type="term" value="F:calcium ion binding"/>
    <property type="evidence" value="ECO:0007669"/>
    <property type="project" value="InterPro"/>
</dbReference>
<dbReference type="Pfam" id="PF00691">
    <property type="entry name" value="OmpA"/>
    <property type="match status" value="1"/>
</dbReference>
<evidence type="ECO:0000256" key="2">
    <source>
        <dbReference type="ARBA" id="ARBA00023136"/>
    </source>
</evidence>
<dbReference type="PANTHER" id="PTHR30329:SF21">
    <property type="entry name" value="LIPOPROTEIN YIAD-RELATED"/>
    <property type="match status" value="1"/>
</dbReference>
<feature type="chain" id="PRO_5006196386" description="OmpA-like domain-containing protein" evidence="5">
    <location>
        <begin position="22"/>
        <end position="208"/>
    </location>
</feature>
<dbReference type="InterPro" id="IPR050330">
    <property type="entry name" value="Bact_OuterMem_StrucFunc"/>
</dbReference>
<dbReference type="OrthoDB" id="9805832at2"/>
<dbReference type="InterPro" id="IPR006664">
    <property type="entry name" value="OMP_bac"/>
</dbReference>
<dbReference type="Gene3D" id="3.30.1330.60">
    <property type="entry name" value="OmpA-like domain"/>
    <property type="match status" value="1"/>
</dbReference>
<evidence type="ECO:0000313" key="8">
    <source>
        <dbReference type="Proteomes" id="UP000051221"/>
    </source>
</evidence>
<dbReference type="EMBL" id="LKHS01000005">
    <property type="protein sequence ID" value="KQH86654.1"/>
    <property type="molecule type" value="Genomic_DNA"/>
</dbReference>
<reference evidence="7 8" key="1">
    <citation type="submission" date="2015-08" db="EMBL/GenBank/DDBJ databases">
        <title>Antibacterial properties of a collection of Vibrionaceae strains.</title>
        <authorList>
            <person name="Giubergia S."/>
        </authorList>
    </citation>
    <scope>NUCLEOTIDE SEQUENCE [LARGE SCALE GENOMIC DNA]</scope>
    <source>
        <strain evidence="7 8">S0821</strain>
    </source>
</reference>
<keyword evidence="2 4" id="KW-0472">Membrane</keyword>
<dbReference type="InParanoid" id="A0A0Q2RRC2"/>
<dbReference type="PANTHER" id="PTHR30329">
    <property type="entry name" value="STATOR ELEMENT OF FLAGELLAR MOTOR COMPLEX"/>
    <property type="match status" value="1"/>
</dbReference>
<feature type="signal peptide" evidence="5">
    <location>
        <begin position="1"/>
        <end position="21"/>
    </location>
</feature>
<comment type="subcellular location">
    <subcellularLocation>
        <location evidence="1">Cell outer membrane</location>
    </subcellularLocation>
</comment>
<dbReference type="InterPro" id="IPR006665">
    <property type="entry name" value="OmpA-like"/>
</dbReference>
<dbReference type="PRINTS" id="PR01021">
    <property type="entry name" value="OMPADOMAIN"/>
</dbReference>
<dbReference type="InterPro" id="IPR036737">
    <property type="entry name" value="OmpA-like_sf"/>
</dbReference>
<keyword evidence="3" id="KW-0998">Cell outer membrane</keyword>
<keyword evidence="8" id="KW-1185">Reference proteome</keyword>
<dbReference type="PROSITE" id="PS51123">
    <property type="entry name" value="OMPA_2"/>
    <property type="match status" value="1"/>
</dbReference>
<accession>A0A0Q2RRC2</accession>
<evidence type="ECO:0000256" key="1">
    <source>
        <dbReference type="ARBA" id="ARBA00004442"/>
    </source>
</evidence>
<sequence length="208" mass="22989">MNIRTLLLAVMAVSLSRPLLANEEPNPDVYDYIQTPVANQMDDLLDDDNDGVINARDKCPDTPAASQIDNEGCGTAIKSSHLQKLHILFANNSSTIPPVFMNQIRQMADFLKLYPEASIELQGYASKVGKADHNLALSKQRSEAVRLQLLRFGVTPKRIRIVGYGDTVLAVNGEDQVSHAQNRRVTASVVGFKGEIVKEWTVFTTLPR</sequence>
<dbReference type="InterPro" id="IPR028974">
    <property type="entry name" value="TSP_type-3_rpt"/>
</dbReference>
<name>A0A0Q2RRC2_VIBFU</name>
<dbReference type="AlphaFoldDB" id="A0A0Q2RRC2"/>
<protein>
    <recommendedName>
        <fullName evidence="6">OmpA-like domain-containing protein</fullName>
    </recommendedName>
</protein>
<gene>
    <name evidence="7" type="ORF">AMR76_06060</name>
</gene>
<evidence type="ECO:0000256" key="3">
    <source>
        <dbReference type="ARBA" id="ARBA00023237"/>
    </source>
</evidence>
<evidence type="ECO:0000256" key="4">
    <source>
        <dbReference type="PROSITE-ProRule" id="PRU00473"/>
    </source>
</evidence>
<feature type="domain" description="OmpA-like" evidence="6">
    <location>
        <begin position="76"/>
        <end position="193"/>
    </location>
</feature>
<dbReference type="Proteomes" id="UP000051221">
    <property type="component" value="Unassembled WGS sequence"/>
</dbReference>
<dbReference type="GO" id="GO:0009279">
    <property type="term" value="C:cell outer membrane"/>
    <property type="evidence" value="ECO:0007669"/>
    <property type="project" value="UniProtKB-SubCell"/>
</dbReference>
<dbReference type="SUPFAM" id="SSF103647">
    <property type="entry name" value="TSP type-3 repeat"/>
    <property type="match status" value="1"/>
</dbReference>
<evidence type="ECO:0000259" key="6">
    <source>
        <dbReference type="PROSITE" id="PS51123"/>
    </source>
</evidence>
<proteinExistence type="predicted"/>
<keyword evidence="5" id="KW-0732">Signal</keyword>
<evidence type="ECO:0000313" key="7">
    <source>
        <dbReference type="EMBL" id="KQH86654.1"/>
    </source>
</evidence>
<evidence type="ECO:0000256" key="5">
    <source>
        <dbReference type="SAM" id="SignalP"/>
    </source>
</evidence>
<dbReference type="SUPFAM" id="SSF103088">
    <property type="entry name" value="OmpA-like"/>
    <property type="match status" value="1"/>
</dbReference>
<dbReference type="Gene3D" id="4.10.1080.10">
    <property type="entry name" value="TSP type-3 repeat"/>
    <property type="match status" value="1"/>
</dbReference>